<evidence type="ECO:0000256" key="2">
    <source>
        <dbReference type="ARBA" id="ARBA00006084"/>
    </source>
</evidence>
<evidence type="ECO:0000313" key="12">
    <source>
        <dbReference type="Proteomes" id="UP000323011"/>
    </source>
</evidence>
<evidence type="ECO:0000313" key="6">
    <source>
        <dbReference type="EMBL" id="CAD8572287.1"/>
    </source>
</evidence>
<reference evidence="6" key="2">
    <citation type="submission" date="2021-01" db="EMBL/GenBank/DDBJ databases">
        <authorList>
            <person name="Corre E."/>
            <person name="Pelletier E."/>
            <person name="Niang G."/>
            <person name="Scheremetjew M."/>
            <person name="Finn R."/>
            <person name="Kale V."/>
            <person name="Holt S."/>
            <person name="Cochrane G."/>
            <person name="Meng A."/>
            <person name="Brown T."/>
            <person name="Cohen L."/>
        </authorList>
    </citation>
    <scope>NUCLEOTIDE SEQUENCE</scope>
    <source>
        <strain evidence="6">E4-10</strain>
    </source>
</reference>
<dbReference type="InterPro" id="IPR006789">
    <property type="entry name" value="ARPC5"/>
</dbReference>
<evidence type="ECO:0000256" key="4">
    <source>
        <dbReference type="ARBA" id="ARBA00023212"/>
    </source>
</evidence>
<protein>
    <recommendedName>
        <fullName evidence="5">Actin-related protein 2/3 complex subunit 5</fullName>
    </recommendedName>
</protein>
<dbReference type="GO" id="GO:0030833">
    <property type="term" value="P:regulation of actin filament polymerization"/>
    <property type="evidence" value="ECO:0007669"/>
    <property type="project" value="InterPro"/>
</dbReference>
<keyword evidence="4 5" id="KW-0206">Cytoskeleton</keyword>
<evidence type="ECO:0000313" key="9">
    <source>
        <dbReference type="EMBL" id="KAA0166927.1"/>
    </source>
</evidence>
<sequence>MAAAASDKSGGSGDAAREAALSERKTAVTAAIRSGNSLLAVRTALDSPPFGTKNKDLKTMNFDVVTAAMLSARTDDAISKVVDELTMEECDLLMKFIYRGLSKGDQTLQFLKWHATTLAKAGPSSIVRVITDKRRVV</sequence>
<dbReference type="EMBL" id="VLTN01000035">
    <property type="protein sequence ID" value="KAA0150309.1"/>
    <property type="molecule type" value="Genomic_DNA"/>
</dbReference>
<evidence type="ECO:0000256" key="3">
    <source>
        <dbReference type="ARBA" id="ARBA00022490"/>
    </source>
</evidence>
<dbReference type="EMBL" id="VLTM01000046">
    <property type="protein sequence ID" value="KAA0160225.1"/>
    <property type="molecule type" value="Genomic_DNA"/>
</dbReference>
<dbReference type="OMA" id="GMGCIMR"/>
<dbReference type="SUPFAM" id="SSF69103">
    <property type="entry name" value="Arp2/3 complex 16 kDa subunit ARPC5"/>
    <property type="match status" value="1"/>
</dbReference>
<name>A0A5A8D4W8_CAFRO</name>
<dbReference type="EMBL" id="HBET01024658">
    <property type="protein sequence ID" value="CAD8572287.1"/>
    <property type="molecule type" value="Transcribed_RNA"/>
</dbReference>
<evidence type="ECO:0000313" key="7">
    <source>
        <dbReference type="EMBL" id="KAA0150309.1"/>
    </source>
</evidence>
<gene>
    <name evidence="6" type="ORF">CROE0942_LOCUS16667</name>
    <name evidence="10" type="ORF">FNF27_04856</name>
    <name evidence="9" type="ORF">FNF28_02999</name>
    <name evidence="7" type="ORF">FNF29_05321</name>
    <name evidence="8" type="ORF">FNF31_04392</name>
</gene>
<evidence type="ECO:0000313" key="14">
    <source>
        <dbReference type="Proteomes" id="UP000325113"/>
    </source>
</evidence>
<comment type="subcellular location">
    <subcellularLocation>
        <location evidence="1">Cytoplasm</location>
        <location evidence="1">Cytoskeleton</location>
    </subcellularLocation>
</comment>
<dbReference type="EMBL" id="VLTO01000030">
    <property type="protein sequence ID" value="KAA0173706.1"/>
    <property type="molecule type" value="Genomic_DNA"/>
</dbReference>
<evidence type="ECO:0000313" key="10">
    <source>
        <dbReference type="EMBL" id="KAA0173706.1"/>
    </source>
</evidence>
<keyword evidence="12" id="KW-1185">Reference proteome</keyword>
<dbReference type="Gene3D" id="1.25.40.190">
    <property type="entry name" value="Actin-related protein 2/3 complex subunit 5"/>
    <property type="match status" value="1"/>
</dbReference>
<dbReference type="InterPro" id="IPR036743">
    <property type="entry name" value="ARPC5_sf"/>
</dbReference>
<dbReference type="GO" id="GO:0005885">
    <property type="term" value="C:Arp2/3 protein complex"/>
    <property type="evidence" value="ECO:0007669"/>
    <property type="project" value="InterPro"/>
</dbReference>
<comment type="similarity">
    <text evidence="2 5">Belongs to the ARPC5 family.</text>
</comment>
<keyword evidence="3" id="KW-0963">Cytoplasm</keyword>
<reference evidence="11 12" key="1">
    <citation type="submission" date="2019-07" db="EMBL/GenBank/DDBJ databases">
        <title>Genomes of Cafeteria roenbergensis.</title>
        <authorList>
            <person name="Fischer M.G."/>
            <person name="Hackl T."/>
            <person name="Roman M."/>
        </authorList>
    </citation>
    <scope>NUCLEOTIDE SEQUENCE [LARGE SCALE GENOMIC DNA]</scope>
    <source>
        <strain evidence="7 12">BVI</strain>
        <strain evidence="8 14">Cflag</strain>
        <strain evidence="10 11">E4-10P</strain>
        <strain evidence="9 13">RCC970-E3</strain>
    </source>
</reference>
<evidence type="ECO:0000313" key="8">
    <source>
        <dbReference type="EMBL" id="KAA0160225.1"/>
    </source>
</evidence>
<evidence type="ECO:0000256" key="1">
    <source>
        <dbReference type="ARBA" id="ARBA00004245"/>
    </source>
</evidence>
<comment type="function">
    <text evidence="5">Functions as component of the Arp2/3 complex which is involved in regulation of actin polymerization and together with an activating nucleation-promoting factor (NPF) mediates the formation of branched actin networks. Arp2/3 complex plays a critical role in the control of cell morphogenesis via the modulation of cell polarity development.</text>
</comment>
<dbReference type="Proteomes" id="UP000324907">
    <property type="component" value="Unassembled WGS sequence"/>
</dbReference>
<dbReference type="PANTHER" id="PTHR12644">
    <property type="entry name" value="ARP2/3 COMPLEX 16 KD SUBUNIT P16-ARC"/>
    <property type="match status" value="1"/>
</dbReference>
<accession>A0A5A8D4W8</accession>
<dbReference type="GO" id="GO:0034314">
    <property type="term" value="P:Arp2/3 complex-mediated actin nucleation"/>
    <property type="evidence" value="ECO:0007669"/>
    <property type="project" value="InterPro"/>
</dbReference>
<evidence type="ECO:0000256" key="5">
    <source>
        <dbReference type="RuleBase" id="RU004301"/>
    </source>
</evidence>
<evidence type="ECO:0000313" key="13">
    <source>
        <dbReference type="Proteomes" id="UP000324907"/>
    </source>
</evidence>
<dbReference type="EMBL" id="VLTL01000037">
    <property type="protein sequence ID" value="KAA0166927.1"/>
    <property type="molecule type" value="Genomic_DNA"/>
</dbReference>
<dbReference type="Proteomes" id="UP000325113">
    <property type="component" value="Unassembled WGS sequence"/>
</dbReference>
<dbReference type="Proteomes" id="UP000323011">
    <property type="component" value="Unassembled WGS sequence"/>
</dbReference>
<evidence type="ECO:0000313" key="11">
    <source>
        <dbReference type="Proteomes" id="UP000322899"/>
    </source>
</evidence>
<dbReference type="AlphaFoldDB" id="A0A5A8D4W8"/>
<organism evidence="8 14">
    <name type="scientific">Cafeteria roenbergensis</name>
    <name type="common">Marine flagellate</name>
    <dbReference type="NCBI Taxonomy" id="33653"/>
    <lineage>
        <taxon>Eukaryota</taxon>
        <taxon>Sar</taxon>
        <taxon>Stramenopiles</taxon>
        <taxon>Bigyra</taxon>
        <taxon>Opalozoa</taxon>
        <taxon>Bicosoecida</taxon>
        <taxon>Cafeteriaceae</taxon>
        <taxon>Cafeteria</taxon>
    </lineage>
</organism>
<dbReference type="Proteomes" id="UP000322899">
    <property type="component" value="Unassembled WGS sequence"/>
</dbReference>
<dbReference type="OrthoDB" id="429520at2759"/>
<dbReference type="Pfam" id="PF04699">
    <property type="entry name" value="P16-Arc"/>
    <property type="match status" value="1"/>
</dbReference>
<proteinExistence type="inferred from homology"/>